<evidence type="ECO:0000313" key="1">
    <source>
        <dbReference type="EMBL" id="CAG9855884.1"/>
    </source>
</evidence>
<reference evidence="1" key="1">
    <citation type="submission" date="2022-01" db="EMBL/GenBank/DDBJ databases">
        <authorList>
            <person name="King R."/>
        </authorList>
    </citation>
    <scope>NUCLEOTIDE SEQUENCE</scope>
</reference>
<protein>
    <submittedName>
        <fullName evidence="1">Uncharacterized protein</fullName>
    </submittedName>
</protein>
<dbReference type="OrthoDB" id="6743910at2759"/>
<accession>A0A9N9TL09</accession>
<proteinExistence type="predicted"/>
<organism evidence="1 2">
    <name type="scientific">Phyllotreta striolata</name>
    <name type="common">Striped flea beetle</name>
    <name type="synonym">Crioceris striolata</name>
    <dbReference type="NCBI Taxonomy" id="444603"/>
    <lineage>
        <taxon>Eukaryota</taxon>
        <taxon>Metazoa</taxon>
        <taxon>Ecdysozoa</taxon>
        <taxon>Arthropoda</taxon>
        <taxon>Hexapoda</taxon>
        <taxon>Insecta</taxon>
        <taxon>Pterygota</taxon>
        <taxon>Neoptera</taxon>
        <taxon>Endopterygota</taxon>
        <taxon>Coleoptera</taxon>
        <taxon>Polyphaga</taxon>
        <taxon>Cucujiformia</taxon>
        <taxon>Chrysomeloidea</taxon>
        <taxon>Chrysomelidae</taxon>
        <taxon>Galerucinae</taxon>
        <taxon>Alticini</taxon>
        <taxon>Phyllotreta</taxon>
    </lineage>
</organism>
<dbReference type="Proteomes" id="UP001153712">
    <property type="component" value="Chromosome 11"/>
</dbReference>
<dbReference type="AlphaFoldDB" id="A0A9N9TL09"/>
<dbReference type="EMBL" id="OU900104">
    <property type="protein sequence ID" value="CAG9855884.1"/>
    <property type="molecule type" value="Genomic_DNA"/>
</dbReference>
<sequence>MMSFLVKIMDSILLQILWIGYIIFKILRPEKEIEKLDDDNEEKYEIASPLRSEAQGKRHFIHLYTTTSSNGKPVCYMDVYRMNSKSEEQKLRNVCSKGVPNQTYFRHKEKLTPRNSYISRDWKDYSIMAI</sequence>
<evidence type="ECO:0000313" key="2">
    <source>
        <dbReference type="Proteomes" id="UP001153712"/>
    </source>
</evidence>
<name>A0A9N9TL09_PHYSR</name>
<gene>
    <name evidence="1" type="ORF">PHYEVI_LOCUS2319</name>
</gene>
<keyword evidence="2" id="KW-1185">Reference proteome</keyword>